<dbReference type="PANTHER" id="PTHR45527">
    <property type="entry name" value="NONRIBOSOMAL PEPTIDE SYNTHETASE"/>
    <property type="match status" value="1"/>
</dbReference>
<accession>A0A4D4MCN1</accession>
<sequence length="82" mass="9211">MSDDEPTSTVDTTAVLLGIWQQLFRDQQVGLEDDFFDLGGHSLLATRVISQVRAALGKRVMFKDITECRTIALLSARIDEKR</sequence>
<evidence type="ECO:0000259" key="3">
    <source>
        <dbReference type="PROSITE" id="PS50075"/>
    </source>
</evidence>
<organism evidence="4 7">
    <name type="scientific">Streptomyces avermitilis</name>
    <dbReference type="NCBI Taxonomy" id="33903"/>
    <lineage>
        <taxon>Bacteria</taxon>
        <taxon>Bacillati</taxon>
        <taxon>Actinomycetota</taxon>
        <taxon>Actinomycetes</taxon>
        <taxon>Kitasatosporales</taxon>
        <taxon>Streptomycetaceae</taxon>
        <taxon>Streptomyces</taxon>
    </lineage>
</organism>
<evidence type="ECO:0000313" key="7">
    <source>
        <dbReference type="Proteomes" id="UP000302139"/>
    </source>
</evidence>
<dbReference type="SUPFAM" id="SSF47336">
    <property type="entry name" value="ACP-like"/>
    <property type="match status" value="1"/>
</dbReference>
<dbReference type="PROSITE" id="PS50075">
    <property type="entry name" value="CARRIER"/>
    <property type="match status" value="1"/>
</dbReference>
<dbReference type="InterPro" id="IPR009081">
    <property type="entry name" value="PP-bd_ACP"/>
</dbReference>
<dbReference type="PANTHER" id="PTHR45527:SF1">
    <property type="entry name" value="FATTY ACID SYNTHASE"/>
    <property type="match status" value="1"/>
</dbReference>
<dbReference type="STRING" id="33903.AQJ43_29035"/>
<reference evidence="5 6" key="1">
    <citation type="submission" date="2019-04" db="EMBL/GenBank/DDBJ databases">
        <title>Draft genome sequences of Streptomyces avermitilis ATCC 31267.</title>
        <authorList>
            <person name="Komaki H."/>
            <person name="Tamura T."/>
            <person name="Hosoyama A."/>
        </authorList>
    </citation>
    <scope>NUCLEOTIDE SEQUENCE [LARGE SCALE GENOMIC DNA]</scope>
    <source>
        <strain evidence="5 6">ATCC 31267</strain>
    </source>
</reference>
<name>A0A4D4MCN1_STRAX</name>
<dbReference type="EMBL" id="BJHX01000002">
    <property type="protein sequence ID" value="GDY69197.1"/>
    <property type="molecule type" value="Genomic_DNA"/>
</dbReference>
<dbReference type="PROSITE" id="PS00012">
    <property type="entry name" value="PHOSPHOPANTETHEINE"/>
    <property type="match status" value="1"/>
</dbReference>
<dbReference type="Pfam" id="PF00550">
    <property type="entry name" value="PP-binding"/>
    <property type="match status" value="1"/>
</dbReference>
<dbReference type="GO" id="GO:0043041">
    <property type="term" value="P:amino acid activation for nonribosomal peptide biosynthetic process"/>
    <property type="evidence" value="ECO:0007669"/>
    <property type="project" value="TreeGrafter"/>
</dbReference>
<dbReference type="GO" id="GO:0005737">
    <property type="term" value="C:cytoplasm"/>
    <property type="evidence" value="ECO:0007669"/>
    <property type="project" value="TreeGrafter"/>
</dbReference>
<evidence type="ECO:0000256" key="1">
    <source>
        <dbReference type="ARBA" id="ARBA00022450"/>
    </source>
</evidence>
<dbReference type="InterPro" id="IPR036736">
    <property type="entry name" value="ACP-like_sf"/>
</dbReference>
<dbReference type="Gene3D" id="3.40.50.1820">
    <property type="entry name" value="alpha/beta hydrolase"/>
    <property type="match status" value="1"/>
</dbReference>
<protein>
    <recommendedName>
        <fullName evidence="3">Carrier domain-containing protein</fullName>
    </recommendedName>
</protein>
<proteinExistence type="predicted"/>
<feature type="domain" description="Carrier" evidence="3">
    <location>
        <begin position="7"/>
        <end position="82"/>
    </location>
</feature>
<gene>
    <name evidence="4" type="ORF">SAV14893_085900</name>
    <name evidence="5" type="ORF">SAV31267_089310</name>
</gene>
<keyword evidence="1" id="KW-0596">Phosphopantetheine</keyword>
<dbReference type="OMA" id="KDITECR"/>
<dbReference type="EMBL" id="BJHY01000002">
    <property type="protein sequence ID" value="GDY79446.1"/>
    <property type="molecule type" value="Genomic_DNA"/>
</dbReference>
<dbReference type="AlphaFoldDB" id="A0A4D4MCN1"/>
<dbReference type="GO" id="GO:0044550">
    <property type="term" value="P:secondary metabolite biosynthetic process"/>
    <property type="evidence" value="ECO:0007669"/>
    <property type="project" value="TreeGrafter"/>
</dbReference>
<evidence type="ECO:0000313" key="4">
    <source>
        <dbReference type="EMBL" id="GDY69197.1"/>
    </source>
</evidence>
<evidence type="ECO:0000256" key="2">
    <source>
        <dbReference type="ARBA" id="ARBA00022553"/>
    </source>
</evidence>
<dbReference type="GO" id="GO:0031177">
    <property type="term" value="F:phosphopantetheine binding"/>
    <property type="evidence" value="ECO:0007669"/>
    <property type="project" value="TreeGrafter"/>
</dbReference>
<dbReference type="InterPro" id="IPR029058">
    <property type="entry name" value="AB_hydrolase_fold"/>
</dbReference>
<evidence type="ECO:0000313" key="5">
    <source>
        <dbReference type="EMBL" id="GDY79446.1"/>
    </source>
</evidence>
<comment type="caution">
    <text evidence="4">The sequence shown here is derived from an EMBL/GenBank/DDBJ whole genome shotgun (WGS) entry which is preliminary data.</text>
</comment>
<dbReference type="InterPro" id="IPR006162">
    <property type="entry name" value="Ppantetheine_attach_site"/>
</dbReference>
<reference evidence="4 7" key="2">
    <citation type="submission" date="2019-04" db="EMBL/GenBank/DDBJ databases">
        <title>Draft genome sequences of Streptomyces avermitilis NBRC 14893.</title>
        <authorList>
            <person name="Komaki H."/>
            <person name="Tamura T."/>
            <person name="Hosoyama A."/>
        </authorList>
    </citation>
    <scope>NUCLEOTIDE SEQUENCE [LARGE SCALE GENOMIC DNA]</scope>
    <source>
        <strain evidence="4 7">NBRC 14893</strain>
    </source>
</reference>
<dbReference type="GeneID" id="41537980"/>
<dbReference type="Proteomes" id="UP000299211">
    <property type="component" value="Unassembled WGS sequence"/>
</dbReference>
<dbReference type="Proteomes" id="UP000302139">
    <property type="component" value="Unassembled WGS sequence"/>
</dbReference>
<evidence type="ECO:0000313" key="6">
    <source>
        <dbReference type="Proteomes" id="UP000299211"/>
    </source>
</evidence>
<dbReference type="RefSeq" id="WP_010982302.1">
    <property type="nucleotide sequence ID" value="NZ_BAABTN010000011.1"/>
</dbReference>
<keyword evidence="2" id="KW-0597">Phosphoprotein</keyword>